<dbReference type="AlphaFoldDB" id="A0A385SNX1"/>
<dbReference type="GO" id="GO:0016887">
    <property type="term" value="F:ATP hydrolysis activity"/>
    <property type="evidence" value="ECO:0007669"/>
    <property type="project" value="InterPro"/>
</dbReference>
<keyword evidence="2 7" id="KW-0812">Transmembrane</keyword>
<sequence>MAKRERGGVPLSAEEKRPINKKSIRQLAGVFKYVLPYKGVFMVGLLCLALSSGTMLAFPYMAGQLLDVASGKSNPYFSSINEVALALIGILFFQGIFSFTRVYTFSLVSEKSLADLRKSVYQKIIWLPTTFFDSRRVGELMSRITSDVGTLAEMLSFTLAEMMRQVLTLVLGTLVIFYLTPKLTGFMLLTFPFLVILALFFGKYIRGLSKKTQDKLADANVVVEESLQSISVVKSFTNEAFEINRYTRALNEVVSVAIRTARFRGLFISFVIFALFGGIVAVGWYGASLVQNNAISVGELFSFVLYTSFIGASIAGLGDIYTQLQRCIGASERLLEILDEKDEAEAGLPAQPLKLHGEIEFENVSFSYPTRQDFRVLKNLDFKIEPGEKIALIGQSGSGKSTIINLLMRFYGVKEGSIKVDGNDIDQFHLTAYRKNIGIVPQEVILFGGTIQENIAYGKPGATFDEIREAARKANALEFVESFPEKFETVVGERGVKLSGGQRQRIAIARAILKDPAILILDEATSSLDAHAEVLVQEALEKLMEGRTSIIIAHRLSTIKKVDRIFVIKEGTLAEVGSHAELTRINNGNGIYSNLLKLQLQ</sequence>
<reference evidence="11" key="1">
    <citation type="submission" date="2018-09" db="EMBL/GenBank/DDBJ databases">
        <title>Chryseolinea sp. KIS68-18 isolated from soil.</title>
        <authorList>
            <person name="Weon H.-Y."/>
            <person name="Kwon S.-W."/>
            <person name="Lee S.A."/>
        </authorList>
    </citation>
    <scope>NUCLEOTIDE SEQUENCE [LARGE SCALE GENOMIC DNA]</scope>
    <source>
        <strain evidence="11">KIS68-18</strain>
    </source>
</reference>
<feature type="transmembrane region" description="Helical" evidence="7">
    <location>
        <begin position="300"/>
        <end position="321"/>
    </location>
</feature>
<dbReference type="GO" id="GO:0090374">
    <property type="term" value="P:oligopeptide export from mitochondrion"/>
    <property type="evidence" value="ECO:0007669"/>
    <property type="project" value="TreeGrafter"/>
</dbReference>
<evidence type="ECO:0000256" key="5">
    <source>
        <dbReference type="ARBA" id="ARBA00022989"/>
    </source>
</evidence>
<feature type="domain" description="ABC transporter" evidence="8">
    <location>
        <begin position="359"/>
        <end position="595"/>
    </location>
</feature>
<dbReference type="GO" id="GO:0005524">
    <property type="term" value="F:ATP binding"/>
    <property type="evidence" value="ECO:0007669"/>
    <property type="project" value="UniProtKB-KW"/>
</dbReference>
<organism evidence="10 11">
    <name type="scientific">Chryseolinea soli</name>
    <dbReference type="NCBI Taxonomy" id="2321403"/>
    <lineage>
        <taxon>Bacteria</taxon>
        <taxon>Pseudomonadati</taxon>
        <taxon>Bacteroidota</taxon>
        <taxon>Cytophagia</taxon>
        <taxon>Cytophagales</taxon>
        <taxon>Fulvivirgaceae</taxon>
        <taxon>Chryseolinea</taxon>
    </lineage>
</organism>
<dbReference type="CDD" id="cd03249">
    <property type="entry name" value="ABC_MTABC3_MDL1_MDL2"/>
    <property type="match status" value="1"/>
</dbReference>
<evidence type="ECO:0000313" key="10">
    <source>
        <dbReference type="EMBL" id="AYB30678.1"/>
    </source>
</evidence>
<evidence type="ECO:0000256" key="2">
    <source>
        <dbReference type="ARBA" id="ARBA00022692"/>
    </source>
</evidence>
<dbReference type="InterPro" id="IPR036640">
    <property type="entry name" value="ABC1_TM_sf"/>
</dbReference>
<dbReference type="Pfam" id="PF00005">
    <property type="entry name" value="ABC_tran"/>
    <property type="match status" value="1"/>
</dbReference>
<dbReference type="InterPro" id="IPR039421">
    <property type="entry name" value="Type_1_exporter"/>
</dbReference>
<evidence type="ECO:0000259" key="9">
    <source>
        <dbReference type="PROSITE" id="PS50929"/>
    </source>
</evidence>
<dbReference type="SUPFAM" id="SSF90123">
    <property type="entry name" value="ABC transporter transmembrane region"/>
    <property type="match status" value="1"/>
</dbReference>
<dbReference type="InterPro" id="IPR003439">
    <property type="entry name" value="ABC_transporter-like_ATP-bd"/>
</dbReference>
<proteinExistence type="predicted"/>
<keyword evidence="11" id="KW-1185">Reference proteome</keyword>
<dbReference type="InterPro" id="IPR011527">
    <property type="entry name" value="ABC1_TM_dom"/>
</dbReference>
<dbReference type="SMART" id="SM00382">
    <property type="entry name" value="AAA"/>
    <property type="match status" value="1"/>
</dbReference>
<protein>
    <submittedName>
        <fullName evidence="10">ATP-binding cassette domain-containing protein</fullName>
    </submittedName>
</protein>
<feature type="domain" description="ABC transmembrane type-1" evidence="9">
    <location>
        <begin position="43"/>
        <end position="326"/>
    </location>
</feature>
<dbReference type="InterPro" id="IPR027417">
    <property type="entry name" value="P-loop_NTPase"/>
</dbReference>
<dbReference type="Gene3D" id="3.40.50.300">
    <property type="entry name" value="P-loop containing nucleotide triphosphate hydrolases"/>
    <property type="match status" value="1"/>
</dbReference>
<dbReference type="KEGG" id="chk:D4L85_08845"/>
<feature type="transmembrane region" description="Helical" evidence="7">
    <location>
        <begin position="162"/>
        <end position="180"/>
    </location>
</feature>
<dbReference type="InterPro" id="IPR017871">
    <property type="entry name" value="ABC_transporter-like_CS"/>
</dbReference>
<evidence type="ECO:0000256" key="4">
    <source>
        <dbReference type="ARBA" id="ARBA00022840"/>
    </source>
</evidence>
<evidence type="ECO:0000259" key="8">
    <source>
        <dbReference type="PROSITE" id="PS50893"/>
    </source>
</evidence>
<dbReference type="FunFam" id="3.40.50.300:FF:000218">
    <property type="entry name" value="Multidrug ABC transporter ATP-binding protein"/>
    <property type="match status" value="1"/>
</dbReference>
<evidence type="ECO:0000256" key="6">
    <source>
        <dbReference type="ARBA" id="ARBA00023136"/>
    </source>
</evidence>
<keyword evidence="4 10" id="KW-0067">ATP-binding</keyword>
<dbReference type="PROSITE" id="PS00211">
    <property type="entry name" value="ABC_TRANSPORTER_1"/>
    <property type="match status" value="1"/>
</dbReference>
<dbReference type="PROSITE" id="PS50929">
    <property type="entry name" value="ABC_TM1F"/>
    <property type="match status" value="1"/>
</dbReference>
<dbReference type="InterPro" id="IPR003593">
    <property type="entry name" value="AAA+_ATPase"/>
</dbReference>
<gene>
    <name evidence="10" type="ORF">D4L85_08845</name>
</gene>
<feature type="transmembrane region" description="Helical" evidence="7">
    <location>
        <begin position="40"/>
        <end position="63"/>
    </location>
</feature>
<evidence type="ECO:0000313" key="11">
    <source>
        <dbReference type="Proteomes" id="UP000266183"/>
    </source>
</evidence>
<keyword evidence="3" id="KW-0547">Nucleotide-binding</keyword>
<dbReference type="RefSeq" id="WP_119753982.1">
    <property type="nucleotide sequence ID" value="NZ_CP032382.1"/>
</dbReference>
<evidence type="ECO:0000256" key="1">
    <source>
        <dbReference type="ARBA" id="ARBA00004651"/>
    </source>
</evidence>
<feature type="transmembrane region" description="Helical" evidence="7">
    <location>
        <begin position="83"/>
        <end position="108"/>
    </location>
</feature>
<accession>A0A385SNX1</accession>
<dbReference type="SUPFAM" id="SSF52540">
    <property type="entry name" value="P-loop containing nucleoside triphosphate hydrolases"/>
    <property type="match status" value="1"/>
</dbReference>
<dbReference type="GO" id="GO:0005886">
    <property type="term" value="C:plasma membrane"/>
    <property type="evidence" value="ECO:0007669"/>
    <property type="project" value="UniProtKB-SubCell"/>
</dbReference>
<evidence type="ECO:0000256" key="3">
    <source>
        <dbReference type="ARBA" id="ARBA00022741"/>
    </source>
</evidence>
<dbReference type="PROSITE" id="PS50893">
    <property type="entry name" value="ABC_TRANSPORTER_2"/>
    <property type="match status" value="1"/>
</dbReference>
<keyword evidence="5 7" id="KW-1133">Transmembrane helix</keyword>
<dbReference type="OrthoDB" id="9769115at2"/>
<keyword evidence="6 7" id="KW-0472">Membrane</keyword>
<dbReference type="PANTHER" id="PTHR43394">
    <property type="entry name" value="ATP-DEPENDENT PERMEASE MDL1, MITOCHONDRIAL"/>
    <property type="match status" value="1"/>
</dbReference>
<feature type="transmembrane region" description="Helical" evidence="7">
    <location>
        <begin position="186"/>
        <end position="205"/>
    </location>
</feature>
<evidence type="ECO:0000256" key="7">
    <source>
        <dbReference type="SAM" id="Phobius"/>
    </source>
</evidence>
<comment type="subcellular location">
    <subcellularLocation>
        <location evidence="1">Cell membrane</location>
        <topology evidence="1">Multi-pass membrane protein</topology>
    </subcellularLocation>
</comment>
<dbReference type="CDD" id="cd18576">
    <property type="entry name" value="ABC_6TM_bac_exporter_ABCB8_10_like"/>
    <property type="match status" value="1"/>
</dbReference>
<name>A0A385SNX1_9BACT</name>
<feature type="transmembrane region" description="Helical" evidence="7">
    <location>
        <begin position="266"/>
        <end position="288"/>
    </location>
</feature>
<dbReference type="Gene3D" id="1.20.1560.10">
    <property type="entry name" value="ABC transporter type 1, transmembrane domain"/>
    <property type="match status" value="1"/>
</dbReference>
<dbReference type="Proteomes" id="UP000266183">
    <property type="component" value="Chromosome"/>
</dbReference>
<dbReference type="EMBL" id="CP032382">
    <property type="protein sequence ID" value="AYB30678.1"/>
    <property type="molecule type" value="Genomic_DNA"/>
</dbReference>
<dbReference type="GO" id="GO:0015421">
    <property type="term" value="F:ABC-type oligopeptide transporter activity"/>
    <property type="evidence" value="ECO:0007669"/>
    <property type="project" value="TreeGrafter"/>
</dbReference>
<dbReference type="Pfam" id="PF00664">
    <property type="entry name" value="ABC_membrane"/>
    <property type="match status" value="1"/>
</dbReference>
<dbReference type="PANTHER" id="PTHR43394:SF1">
    <property type="entry name" value="ATP-BINDING CASSETTE SUB-FAMILY B MEMBER 10, MITOCHONDRIAL"/>
    <property type="match status" value="1"/>
</dbReference>